<protein>
    <submittedName>
        <fullName evidence="1">Uncharacterized protein</fullName>
    </submittedName>
</protein>
<sequence length="466" mass="52032">MRYLMQNTQNFFEATTLNGAEIWRRLRDTTVVILATPNEWGIREQAILRKAAICASLVTEENAFTLLQFVTEAEASVHYALARPRGEWLKRNTVFAVMDCGGSTVDTTVYRCVSLDPLSLKEACPSECVQAGGIFVDRGVEKVLKRRLCGSPFDDLDIIRGMVNSFENDVKPRFDGMMDEHVLRFGSVRDSEPSLGINKGKIAVSAEDLRDVFNAVTNQIVSSCFRSLTEQKAKYVILVGGFAESPYVRRALSKALENFDITVVKLADHLKKAAAEGAVIGLIKQFVVARAVKATFGGCVRPLYDKKLHRERKHTVKVYPDGKQRVDGAFHPWVTKGTILRGTFAHKLAYHMAWEASSTSNGDLSSSLGDIKIEVFDWQEDGTPTWCKDEYGLVMKGMRLICTLNADLSALAGGLQIKSGPRGRKFYRVDYEVCVYFGGTQLRAKLQWREKGVLHEGPVTVMPYLH</sequence>
<keyword evidence="2" id="KW-1185">Reference proteome</keyword>
<dbReference type="SUPFAM" id="SSF53067">
    <property type="entry name" value="Actin-like ATPase domain"/>
    <property type="match status" value="1"/>
</dbReference>
<reference evidence="1 2" key="1">
    <citation type="submission" date="2014-04" db="EMBL/GenBank/DDBJ databases">
        <authorList>
            <consortium name="DOE Joint Genome Institute"/>
            <person name="Kuo A."/>
            <person name="Zuccaro A."/>
            <person name="Kohler A."/>
            <person name="Nagy L.G."/>
            <person name="Floudas D."/>
            <person name="Copeland A."/>
            <person name="Barry K.W."/>
            <person name="Cichocki N."/>
            <person name="Veneault-Fourrey C."/>
            <person name="LaButti K."/>
            <person name="Lindquist E.A."/>
            <person name="Lipzen A."/>
            <person name="Lundell T."/>
            <person name="Morin E."/>
            <person name="Murat C."/>
            <person name="Sun H."/>
            <person name="Tunlid A."/>
            <person name="Henrissat B."/>
            <person name="Grigoriev I.V."/>
            <person name="Hibbett D.S."/>
            <person name="Martin F."/>
            <person name="Nordberg H.P."/>
            <person name="Cantor M.N."/>
            <person name="Hua S.X."/>
        </authorList>
    </citation>
    <scope>NUCLEOTIDE SEQUENCE [LARGE SCALE GENOMIC DNA]</scope>
    <source>
        <strain evidence="1 2">MAFF 305830</strain>
    </source>
</reference>
<evidence type="ECO:0000313" key="2">
    <source>
        <dbReference type="Proteomes" id="UP000054097"/>
    </source>
</evidence>
<dbReference type="PANTHER" id="PTHR14187:SF5">
    <property type="entry name" value="HEAT SHOCK 70 KDA PROTEIN 12A"/>
    <property type="match status" value="1"/>
</dbReference>
<name>A0A0C2W2G3_SERVB</name>
<dbReference type="Proteomes" id="UP000054097">
    <property type="component" value="Unassembled WGS sequence"/>
</dbReference>
<gene>
    <name evidence="1" type="ORF">M408DRAFT_333864</name>
</gene>
<dbReference type="Gene3D" id="3.90.640.10">
    <property type="entry name" value="Actin, Chain A, domain 4"/>
    <property type="match status" value="1"/>
</dbReference>
<dbReference type="OrthoDB" id="2963168at2759"/>
<organism evidence="1 2">
    <name type="scientific">Serendipita vermifera MAFF 305830</name>
    <dbReference type="NCBI Taxonomy" id="933852"/>
    <lineage>
        <taxon>Eukaryota</taxon>
        <taxon>Fungi</taxon>
        <taxon>Dikarya</taxon>
        <taxon>Basidiomycota</taxon>
        <taxon>Agaricomycotina</taxon>
        <taxon>Agaricomycetes</taxon>
        <taxon>Sebacinales</taxon>
        <taxon>Serendipitaceae</taxon>
        <taxon>Serendipita</taxon>
    </lineage>
</organism>
<dbReference type="STRING" id="933852.A0A0C2W2G3"/>
<dbReference type="InterPro" id="IPR043129">
    <property type="entry name" value="ATPase_NBD"/>
</dbReference>
<dbReference type="HOGENOM" id="CLU_009958_4_1_1"/>
<evidence type="ECO:0000313" key="1">
    <source>
        <dbReference type="EMBL" id="KIM20653.1"/>
    </source>
</evidence>
<proteinExistence type="predicted"/>
<dbReference type="EMBL" id="KN824415">
    <property type="protein sequence ID" value="KIM20653.1"/>
    <property type="molecule type" value="Genomic_DNA"/>
</dbReference>
<dbReference type="Gene3D" id="3.30.420.40">
    <property type="match status" value="2"/>
</dbReference>
<dbReference type="AlphaFoldDB" id="A0A0C2W2G3"/>
<dbReference type="CDD" id="cd10170">
    <property type="entry name" value="ASKHA_NBD_HSP70"/>
    <property type="match status" value="1"/>
</dbReference>
<reference evidence="2" key="2">
    <citation type="submission" date="2015-01" db="EMBL/GenBank/DDBJ databases">
        <title>Evolutionary Origins and Diversification of the Mycorrhizal Mutualists.</title>
        <authorList>
            <consortium name="DOE Joint Genome Institute"/>
            <consortium name="Mycorrhizal Genomics Consortium"/>
            <person name="Kohler A."/>
            <person name="Kuo A."/>
            <person name="Nagy L.G."/>
            <person name="Floudas D."/>
            <person name="Copeland A."/>
            <person name="Barry K.W."/>
            <person name="Cichocki N."/>
            <person name="Veneault-Fourrey C."/>
            <person name="LaButti K."/>
            <person name="Lindquist E.A."/>
            <person name="Lipzen A."/>
            <person name="Lundell T."/>
            <person name="Morin E."/>
            <person name="Murat C."/>
            <person name="Riley R."/>
            <person name="Ohm R."/>
            <person name="Sun H."/>
            <person name="Tunlid A."/>
            <person name="Henrissat B."/>
            <person name="Grigoriev I.V."/>
            <person name="Hibbett D.S."/>
            <person name="Martin F."/>
        </authorList>
    </citation>
    <scope>NUCLEOTIDE SEQUENCE [LARGE SCALE GENOMIC DNA]</scope>
    <source>
        <strain evidence="2">MAFF 305830</strain>
    </source>
</reference>
<accession>A0A0C2W2G3</accession>
<dbReference type="PANTHER" id="PTHR14187">
    <property type="entry name" value="ALPHA KINASE/ELONGATION FACTOR 2 KINASE"/>
    <property type="match status" value="1"/>
</dbReference>